<keyword evidence="3" id="KW-1185">Reference proteome</keyword>
<name>A0A509E772_9HYPH</name>
<reference evidence="2 3" key="1">
    <citation type="submission" date="2019-06" db="EMBL/GenBank/DDBJ databases">
        <authorList>
            <person name="Rodrigo-Torres L."/>
            <person name="Arahal R. D."/>
            <person name="Lucena T."/>
        </authorList>
    </citation>
    <scope>NUCLEOTIDE SEQUENCE [LARGE SCALE GENOMIC DNA]</scope>
    <source>
        <strain evidence="2 3">SB0023/3</strain>
    </source>
</reference>
<evidence type="ECO:0000313" key="3">
    <source>
        <dbReference type="Proteomes" id="UP000410984"/>
    </source>
</evidence>
<dbReference type="Proteomes" id="UP000410984">
    <property type="component" value="Unassembled WGS sequence"/>
</dbReference>
<dbReference type="InterPro" id="IPR035965">
    <property type="entry name" value="PAS-like_dom_sf"/>
</dbReference>
<dbReference type="OrthoDB" id="9794448at2"/>
<gene>
    <name evidence="2" type="ORF">MET9862_00523</name>
</gene>
<dbReference type="RefSeq" id="WP_142581557.1">
    <property type="nucleotide sequence ID" value="NZ_CABFPH010000004.1"/>
</dbReference>
<accession>A0A509E772</accession>
<dbReference type="SUPFAM" id="SSF55785">
    <property type="entry name" value="PYP-like sensor domain (PAS domain)"/>
    <property type="match status" value="1"/>
</dbReference>
<evidence type="ECO:0000259" key="1">
    <source>
        <dbReference type="Pfam" id="PF08670"/>
    </source>
</evidence>
<feature type="domain" description="MEKHLA" evidence="1">
    <location>
        <begin position="16"/>
        <end position="152"/>
    </location>
</feature>
<dbReference type="AlphaFoldDB" id="A0A509E772"/>
<dbReference type="Gene3D" id="3.30.450.20">
    <property type="entry name" value="PAS domain"/>
    <property type="match status" value="1"/>
</dbReference>
<proteinExistence type="predicted"/>
<dbReference type="Pfam" id="PF08670">
    <property type="entry name" value="MEKHLA"/>
    <property type="match status" value="1"/>
</dbReference>
<organism evidence="2 3">
    <name type="scientific">Methylobacterium symbioticum</name>
    <dbReference type="NCBI Taxonomy" id="2584084"/>
    <lineage>
        <taxon>Bacteria</taxon>
        <taxon>Pseudomonadati</taxon>
        <taxon>Pseudomonadota</taxon>
        <taxon>Alphaproteobacteria</taxon>
        <taxon>Hyphomicrobiales</taxon>
        <taxon>Methylobacteriaceae</taxon>
        <taxon>Methylobacterium</taxon>
    </lineage>
</organism>
<sequence length="155" mass="16939">MSASQPGISLAYDRDFFELLAGSHLTLVGRPMALAVRDPAWLYEEAPFAVLAHDGSTDPRFIYANRTAQACFEYGWDEIVGLPSRLSAEAPARGERQALLDRVTRDGFAAGYAGVRVAKSGRRFWIEDGVVWRLLRADGSSAGQAASFLSWRDAG</sequence>
<protein>
    <recommendedName>
        <fullName evidence="1">MEKHLA domain-containing protein</fullName>
    </recommendedName>
</protein>
<evidence type="ECO:0000313" key="2">
    <source>
        <dbReference type="EMBL" id="VUD69962.1"/>
    </source>
</evidence>
<dbReference type="InterPro" id="IPR013978">
    <property type="entry name" value="MEKHLA"/>
</dbReference>
<dbReference type="EMBL" id="CABFPH010000004">
    <property type="protein sequence ID" value="VUD69962.1"/>
    <property type="molecule type" value="Genomic_DNA"/>
</dbReference>